<dbReference type="Proteomes" id="UP000281644">
    <property type="component" value="Chromosome"/>
</dbReference>
<dbReference type="EMBL" id="CP032751">
    <property type="protein sequence ID" value="AYJ36896.1"/>
    <property type="molecule type" value="Genomic_DNA"/>
</dbReference>
<reference evidence="3 5" key="2">
    <citation type="submission" date="2021-01" db="EMBL/GenBank/DDBJ databases">
        <title>High-quality draft genome sequence data of six Lactiplantibacillus plantarum subsp. argentoratensis strains isolated from various Greek sourdoughs.</title>
        <authorList>
            <person name="Syrokou M.K."/>
            <person name="Paramithiotis S."/>
            <person name="Skandamis P.N."/>
            <person name="Drosinos E.H."/>
            <person name="Bosnea L."/>
            <person name="Mataragas M."/>
        </authorList>
    </citation>
    <scope>NUCLEOTIDE SEQUENCE [LARGE SCALE GENOMIC DNA]</scope>
    <source>
        <strain evidence="3 5">LQC 2520</strain>
    </source>
</reference>
<evidence type="ECO:0000313" key="3">
    <source>
        <dbReference type="EMBL" id="MBT1139234.1"/>
    </source>
</evidence>
<accession>A0AAN1Q3Q1</accession>
<evidence type="ECO:0000256" key="1">
    <source>
        <dbReference type="SAM" id="Phobius"/>
    </source>
</evidence>
<reference evidence="2 4" key="1">
    <citation type="submission" date="2018-10" db="EMBL/GenBank/DDBJ databases">
        <title>Genome sequencing of Lactobacillus species.</title>
        <authorList>
            <person name="Baek C."/>
            <person name="Yi H."/>
        </authorList>
    </citation>
    <scope>NUCLEOTIDE SEQUENCE [LARGE SCALE GENOMIC DNA]</scope>
    <source>
        <strain evidence="2 4">DSM 16365</strain>
    </source>
</reference>
<evidence type="ECO:0000313" key="4">
    <source>
        <dbReference type="Proteomes" id="UP000281644"/>
    </source>
</evidence>
<keyword evidence="1" id="KW-1133">Transmembrane helix</keyword>
<keyword evidence="1" id="KW-0472">Membrane</keyword>
<feature type="transmembrane region" description="Helical" evidence="1">
    <location>
        <begin position="6"/>
        <end position="25"/>
    </location>
</feature>
<protein>
    <submittedName>
        <fullName evidence="2">Type I toxin-antitoxin system Fst family toxin</fullName>
    </submittedName>
</protein>
<evidence type="ECO:0000313" key="5">
    <source>
        <dbReference type="Proteomes" id="UP000694640"/>
    </source>
</evidence>
<dbReference type="Proteomes" id="UP000694640">
    <property type="component" value="Unassembled WGS sequence"/>
</dbReference>
<dbReference type="RefSeq" id="WP_106786107.1">
    <property type="nucleotide sequence ID" value="NZ_BJZD01000075.1"/>
</dbReference>
<name>A0AAN1Q3Q1_9LACO</name>
<keyword evidence="1" id="KW-0812">Transmembrane</keyword>
<dbReference type="KEGG" id="larg:LPA65_14655"/>
<keyword evidence="5" id="KW-1185">Reference proteome</keyword>
<dbReference type="AlphaFoldDB" id="A0AAN1Q3Q1"/>
<organism evidence="2 4">
    <name type="scientific">Lactiplantibacillus argentoratensis</name>
    <dbReference type="NCBI Taxonomy" id="271881"/>
    <lineage>
        <taxon>Bacteria</taxon>
        <taxon>Bacillati</taxon>
        <taxon>Bacillota</taxon>
        <taxon>Bacilli</taxon>
        <taxon>Lactobacillales</taxon>
        <taxon>Lactobacillaceae</taxon>
        <taxon>Lactiplantibacillus</taxon>
    </lineage>
</organism>
<dbReference type="NCBIfam" id="NF033608">
    <property type="entry name" value="type_I_tox_Fst"/>
    <property type="match status" value="1"/>
</dbReference>
<dbReference type="GeneID" id="89670497"/>
<proteinExistence type="predicted"/>
<dbReference type="EMBL" id="JAEQMM010000003">
    <property type="protein sequence ID" value="MBT1139234.1"/>
    <property type="molecule type" value="Genomic_DNA"/>
</dbReference>
<gene>
    <name evidence="3" type="ORF">JKL17_14085</name>
    <name evidence="2" type="ORF">LPA65_14655</name>
</gene>
<sequence length="31" mass="3532">MSLLFNSLIAPLIVAVLTALFSKWLDRKDKK</sequence>
<evidence type="ECO:0000313" key="2">
    <source>
        <dbReference type="EMBL" id="AYJ36896.1"/>
    </source>
</evidence>